<reference evidence="2" key="1">
    <citation type="journal article" date="2019" name="Int. J. Syst. Evol. Microbiol.">
        <title>The Global Catalogue of Microorganisms (GCM) 10K type strain sequencing project: providing services to taxonomists for standard genome sequencing and annotation.</title>
        <authorList>
            <consortium name="The Broad Institute Genomics Platform"/>
            <consortium name="The Broad Institute Genome Sequencing Center for Infectious Disease"/>
            <person name="Wu L."/>
            <person name="Ma J."/>
        </authorList>
    </citation>
    <scope>NUCLEOTIDE SEQUENCE [LARGE SCALE GENOMIC DNA]</scope>
    <source>
        <strain evidence="2">NBRC 111756</strain>
    </source>
</reference>
<evidence type="ECO:0000313" key="2">
    <source>
        <dbReference type="Proteomes" id="UP001596422"/>
    </source>
</evidence>
<dbReference type="RefSeq" id="WP_379910956.1">
    <property type="nucleotide sequence ID" value="NZ_JBHSWE010000001.1"/>
</dbReference>
<dbReference type="Proteomes" id="UP001596422">
    <property type="component" value="Unassembled WGS sequence"/>
</dbReference>
<protein>
    <submittedName>
        <fullName evidence="1">DUF1441 family protein</fullName>
    </submittedName>
</protein>
<gene>
    <name evidence="1" type="ORF">ACFQDL_22440</name>
</gene>
<dbReference type="EMBL" id="JBHSWE010000001">
    <property type="protein sequence ID" value="MFC6672518.1"/>
    <property type="molecule type" value="Genomic_DNA"/>
</dbReference>
<sequence>MDSNVNDIDDAHQWSISRIARVFCMDRKTVLRRLEDALVKPSGTRATHPVYALKDVAPALYGNVIVGGQKPDDMIPTDRRAWYQSENERLKVEVQMGLLIPTDEVHREMSLLAKAIANLLDSIPDVLERDCGLRPEAVEHIMKICDAQREHLYQTVLATHTDETPETIDDTGPDPEE</sequence>
<name>A0ABW2A4Y5_9GAMM</name>
<evidence type="ECO:0000313" key="1">
    <source>
        <dbReference type="EMBL" id="MFC6672518.1"/>
    </source>
</evidence>
<keyword evidence="2" id="KW-1185">Reference proteome</keyword>
<accession>A0ABW2A4Y5</accession>
<organism evidence="1 2">
    <name type="scientific">Marinobacterium aestuariivivens</name>
    <dbReference type="NCBI Taxonomy" id="1698799"/>
    <lineage>
        <taxon>Bacteria</taxon>
        <taxon>Pseudomonadati</taxon>
        <taxon>Pseudomonadota</taxon>
        <taxon>Gammaproteobacteria</taxon>
        <taxon>Oceanospirillales</taxon>
        <taxon>Oceanospirillaceae</taxon>
        <taxon>Marinobacterium</taxon>
    </lineage>
</organism>
<dbReference type="InterPro" id="IPR009901">
    <property type="entry name" value="Phage_VT1-Sakai_H0025"/>
</dbReference>
<dbReference type="Pfam" id="PF07278">
    <property type="entry name" value="DUF1441"/>
    <property type="match status" value="1"/>
</dbReference>
<proteinExistence type="predicted"/>
<comment type="caution">
    <text evidence="1">The sequence shown here is derived from an EMBL/GenBank/DDBJ whole genome shotgun (WGS) entry which is preliminary data.</text>
</comment>